<dbReference type="PANTHER" id="PTHR45766:SF6">
    <property type="entry name" value="SWI_SNF-RELATED MATRIX-ASSOCIATED ACTIN-DEPENDENT REGULATOR OF CHROMATIN SUBFAMILY A-LIKE PROTEIN 1"/>
    <property type="match status" value="1"/>
</dbReference>
<dbReference type="InterPro" id="IPR027417">
    <property type="entry name" value="P-loop_NTPase"/>
</dbReference>
<dbReference type="AlphaFoldDB" id="A0A0F9B3K9"/>
<dbReference type="SMART" id="SM00487">
    <property type="entry name" value="DEXDc"/>
    <property type="match status" value="1"/>
</dbReference>
<dbReference type="InterPro" id="IPR014001">
    <property type="entry name" value="Helicase_ATP-bd"/>
</dbReference>
<evidence type="ECO:0000256" key="1">
    <source>
        <dbReference type="ARBA" id="ARBA00022801"/>
    </source>
</evidence>
<dbReference type="Gene3D" id="3.40.50.10810">
    <property type="entry name" value="Tandem AAA-ATPase domain"/>
    <property type="match status" value="1"/>
</dbReference>
<keyword evidence="1" id="KW-0378">Hydrolase</keyword>
<reference evidence="3" key="1">
    <citation type="journal article" date="2015" name="Nature">
        <title>Complex archaea that bridge the gap between prokaryotes and eukaryotes.</title>
        <authorList>
            <person name="Spang A."/>
            <person name="Saw J.H."/>
            <person name="Jorgensen S.L."/>
            <person name="Zaremba-Niedzwiedzka K."/>
            <person name="Martijn J."/>
            <person name="Lind A.E."/>
            <person name="van Eijk R."/>
            <person name="Schleper C."/>
            <person name="Guy L."/>
            <person name="Ettema T.J."/>
        </authorList>
    </citation>
    <scope>NUCLEOTIDE SEQUENCE</scope>
</reference>
<comment type="caution">
    <text evidence="3">The sequence shown here is derived from an EMBL/GenBank/DDBJ whole genome shotgun (WGS) entry which is preliminary data.</text>
</comment>
<organism evidence="3">
    <name type="scientific">marine sediment metagenome</name>
    <dbReference type="NCBI Taxonomy" id="412755"/>
    <lineage>
        <taxon>unclassified sequences</taxon>
        <taxon>metagenomes</taxon>
        <taxon>ecological metagenomes</taxon>
    </lineage>
</organism>
<gene>
    <name evidence="3" type="ORF">LCGC14_2775510</name>
</gene>
<proteinExistence type="predicted"/>
<feature type="non-terminal residue" evidence="3">
    <location>
        <position position="264"/>
    </location>
</feature>
<name>A0A0F9B3K9_9ZZZZ</name>
<evidence type="ECO:0000259" key="2">
    <source>
        <dbReference type="PROSITE" id="PS51192"/>
    </source>
</evidence>
<dbReference type="GO" id="GO:0005524">
    <property type="term" value="F:ATP binding"/>
    <property type="evidence" value="ECO:0007669"/>
    <property type="project" value="InterPro"/>
</dbReference>
<protein>
    <recommendedName>
        <fullName evidence="2">Helicase ATP-binding domain-containing protein</fullName>
    </recommendedName>
</protein>
<accession>A0A0F9B3K9</accession>
<evidence type="ECO:0000313" key="3">
    <source>
        <dbReference type="EMBL" id="KKK85219.1"/>
    </source>
</evidence>
<dbReference type="GO" id="GO:0016787">
    <property type="term" value="F:hydrolase activity"/>
    <property type="evidence" value="ECO:0007669"/>
    <property type="project" value="UniProtKB-KW"/>
</dbReference>
<dbReference type="PANTHER" id="PTHR45766">
    <property type="entry name" value="DNA ANNEALING HELICASE AND ENDONUCLEASE ZRANB3 FAMILY MEMBER"/>
    <property type="match status" value="1"/>
</dbReference>
<dbReference type="Pfam" id="PF00176">
    <property type="entry name" value="SNF2-rel_dom"/>
    <property type="match status" value="1"/>
</dbReference>
<dbReference type="EMBL" id="LAZR01051409">
    <property type="protein sequence ID" value="KKK85219.1"/>
    <property type="molecule type" value="Genomic_DNA"/>
</dbReference>
<feature type="domain" description="Helicase ATP-binding" evidence="2">
    <location>
        <begin position="25"/>
        <end position="186"/>
    </location>
</feature>
<sequence>MKKIMKNYLTLPRGKKVWDHQEAAFNKVVGRVGGMLAMGMRTGKTLVGVALTTHYAAKRILVLAPLNGMGVWERDFPLSIVDYPVLLLDKPGTKNKVKQFENFNYGVVVINWEAAWRSPLCDSIIAARFDLVIYDEIHRIKAPGGKASKFCSRLKSHIPKRLGLTGTLMPNSPLDVYAQFRALDVSIYGTNNNEFKSQYCDMEQLKLKKPLIGKYGKNKGKMINEVSVLKNYKNMKEFAARMAKITYTCELDDVIKDIPPLVHE</sequence>
<dbReference type="SUPFAM" id="SSF52540">
    <property type="entry name" value="P-loop containing nucleoside triphosphate hydrolases"/>
    <property type="match status" value="1"/>
</dbReference>
<dbReference type="InterPro" id="IPR038718">
    <property type="entry name" value="SNF2-like_sf"/>
</dbReference>
<dbReference type="PROSITE" id="PS51192">
    <property type="entry name" value="HELICASE_ATP_BIND_1"/>
    <property type="match status" value="1"/>
</dbReference>
<dbReference type="InterPro" id="IPR000330">
    <property type="entry name" value="SNF2_N"/>
</dbReference>